<comment type="subcellular location">
    <subcellularLocation>
        <location evidence="1">Cell membrane</location>
        <topology evidence="1">Peripheral membrane protein</topology>
        <orientation evidence="1">Cytoplasmic side</orientation>
    </subcellularLocation>
</comment>
<dbReference type="GO" id="GO:0071973">
    <property type="term" value="P:bacterial-type flagellum-dependent cell motility"/>
    <property type="evidence" value="ECO:0007669"/>
    <property type="project" value="InterPro"/>
</dbReference>
<evidence type="ECO:0000259" key="9">
    <source>
        <dbReference type="Pfam" id="PF01052"/>
    </source>
</evidence>
<dbReference type="AlphaFoldDB" id="A0A3D8I3R5"/>
<dbReference type="GO" id="GO:0006935">
    <property type="term" value="P:chemotaxis"/>
    <property type="evidence" value="ECO:0007669"/>
    <property type="project" value="UniProtKB-KW"/>
</dbReference>
<dbReference type="Gene3D" id="2.30.330.10">
    <property type="entry name" value="SpoA-like"/>
    <property type="match status" value="1"/>
</dbReference>
<dbReference type="InterPro" id="IPR012826">
    <property type="entry name" value="FliN"/>
</dbReference>
<comment type="caution">
    <text evidence="10">The sequence shown here is derived from an EMBL/GenBank/DDBJ whole genome shotgun (WGS) entry which is preliminary data.</text>
</comment>
<accession>A0A3D8I3R5</accession>
<dbReference type="PANTHER" id="PTHR43484">
    <property type="match status" value="1"/>
</dbReference>
<keyword evidence="7" id="KW-0472">Membrane</keyword>
<evidence type="ECO:0000256" key="4">
    <source>
        <dbReference type="ARBA" id="ARBA00022475"/>
    </source>
</evidence>
<gene>
    <name evidence="10" type="ORF">CQA63_06130</name>
</gene>
<reference evidence="10 11" key="1">
    <citation type="submission" date="2018-04" db="EMBL/GenBank/DDBJ databases">
        <title>Novel Campyloabacter and Helicobacter Species and Strains.</title>
        <authorList>
            <person name="Mannion A.J."/>
            <person name="Shen Z."/>
            <person name="Fox J.G."/>
        </authorList>
    </citation>
    <scope>NUCLEOTIDE SEQUENCE [LARGE SCALE GENOMIC DNA]</scope>
    <source>
        <strain evidence="10 11">MIT 98-6070</strain>
    </source>
</reference>
<evidence type="ECO:0000256" key="2">
    <source>
        <dbReference type="ARBA" id="ARBA00009226"/>
    </source>
</evidence>
<dbReference type="OrthoDB" id="9773459at2"/>
<dbReference type="NCBIfam" id="TIGR02480">
    <property type="entry name" value="fliN"/>
    <property type="match status" value="1"/>
</dbReference>
<feature type="domain" description="Flagellar motor switch protein FliN-like C-terminal" evidence="9">
    <location>
        <begin position="197"/>
        <end position="266"/>
    </location>
</feature>
<organism evidence="10 11">
    <name type="scientific">Helicobacter marmotae</name>
    <dbReference type="NCBI Taxonomy" id="152490"/>
    <lineage>
        <taxon>Bacteria</taxon>
        <taxon>Pseudomonadati</taxon>
        <taxon>Campylobacterota</taxon>
        <taxon>Epsilonproteobacteria</taxon>
        <taxon>Campylobacterales</taxon>
        <taxon>Helicobacteraceae</taxon>
        <taxon>Helicobacter</taxon>
    </lineage>
</organism>
<dbReference type="InterPro" id="IPR001543">
    <property type="entry name" value="FliN-like_C"/>
</dbReference>
<dbReference type="Gene3D" id="3.40.1550.10">
    <property type="entry name" value="CheC-like"/>
    <property type="match status" value="1"/>
</dbReference>
<evidence type="ECO:0000256" key="7">
    <source>
        <dbReference type="ARBA" id="ARBA00023136"/>
    </source>
</evidence>
<dbReference type="SUPFAM" id="SSF101801">
    <property type="entry name" value="Surface presentation of antigens (SPOA)"/>
    <property type="match status" value="1"/>
</dbReference>
<dbReference type="GO" id="GO:0005886">
    <property type="term" value="C:plasma membrane"/>
    <property type="evidence" value="ECO:0007669"/>
    <property type="project" value="UniProtKB-SubCell"/>
</dbReference>
<keyword evidence="6" id="KW-0283">Flagellar rotation</keyword>
<keyword evidence="4" id="KW-1003">Cell membrane</keyword>
<dbReference type="Proteomes" id="UP000256599">
    <property type="component" value="Unassembled WGS sequence"/>
</dbReference>
<dbReference type="EMBL" id="NXLR01000010">
    <property type="protein sequence ID" value="RDU59655.1"/>
    <property type="molecule type" value="Genomic_DNA"/>
</dbReference>
<comment type="similarity">
    <text evidence="2">Belongs to the FliN/MopA/SpaO family.</text>
</comment>
<evidence type="ECO:0000256" key="6">
    <source>
        <dbReference type="ARBA" id="ARBA00022779"/>
    </source>
</evidence>
<dbReference type="Pfam" id="PF01052">
    <property type="entry name" value="FliMN_C"/>
    <property type="match status" value="1"/>
</dbReference>
<protein>
    <recommendedName>
        <fullName evidence="3">Flagellar motor switch protein FliN</fullName>
    </recommendedName>
</protein>
<dbReference type="RefSeq" id="WP_104699955.1">
    <property type="nucleotide sequence ID" value="NZ_FZPP01000017.1"/>
</dbReference>
<keyword evidence="10" id="KW-0282">Flagellum</keyword>
<keyword evidence="5" id="KW-0145">Chemotaxis</keyword>
<dbReference type="SUPFAM" id="SSF103039">
    <property type="entry name" value="CheC-like"/>
    <property type="match status" value="1"/>
</dbReference>
<dbReference type="InterPro" id="IPR036429">
    <property type="entry name" value="SpoA-like_sf"/>
</dbReference>
<evidence type="ECO:0000256" key="3">
    <source>
        <dbReference type="ARBA" id="ARBA00021897"/>
    </source>
</evidence>
<dbReference type="PANTHER" id="PTHR43484:SF1">
    <property type="entry name" value="FLAGELLAR MOTOR SWITCH PROTEIN FLIN"/>
    <property type="match status" value="1"/>
</dbReference>
<evidence type="ECO:0000313" key="10">
    <source>
        <dbReference type="EMBL" id="RDU59655.1"/>
    </source>
</evidence>
<evidence type="ECO:0000313" key="11">
    <source>
        <dbReference type="Proteomes" id="UP000256599"/>
    </source>
</evidence>
<dbReference type="InterPro" id="IPR028976">
    <property type="entry name" value="CheC-like_sf"/>
</dbReference>
<comment type="function">
    <text evidence="8">FliM is one of three proteins (FliG, FliN, FliM) that forms the rotor-mounted switch complex (C ring), located at the base of the basal body. This complex interacts with the CheY and CheZ chemotaxis proteins, in addition to contacting components of the motor that determine the direction of flagellar rotation.</text>
</comment>
<evidence type="ECO:0000256" key="8">
    <source>
        <dbReference type="ARBA" id="ARBA00025044"/>
    </source>
</evidence>
<dbReference type="NCBIfam" id="NF006272">
    <property type="entry name" value="PRK08432.1"/>
    <property type="match status" value="1"/>
</dbReference>
<evidence type="ECO:0000256" key="5">
    <source>
        <dbReference type="ARBA" id="ARBA00022500"/>
    </source>
</evidence>
<evidence type="ECO:0000256" key="1">
    <source>
        <dbReference type="ARBA" id="ARBA00004413"/>
    </source>
</evidence>
<keyword evidence="10" id="KW-0966">Cell projection</keyword>
<sequence>MKPFIDLVVAETTATIEGLMGKTPSVTHTMDGDISLENIPVPYAISYIVASGGGDGELGMIIPVEMGTALADMMLGGEGEVKKEMNDDDLDAIKEITANIFGAISTALNAQKELPKLNFTCTNIEFITQSMDLSRFNKAYIFNFSLDSIQSKFTILTSANFVKLFEQDKQPQSINIESPAPQAAAALTSTEYKNINMILDVRLNVKVRIGQKRMLLKDVIAMDIGSVIELNQLANDPLEILVDDKVIAKGEVVIVDGNFGIQITEIGTKRDRLEQLRGQGS</sequence>
<dbReference type="InterPro" id="IPR001172">
    <property type="entry name" value="FliN_T3SS_HrcQb"/>
</dbReference>
<keyword evidence="11" id="KW-1185">Reference proteome</keyword>
<proteinExistence type="inferred from homology"/>
<dbReference type="GO" id="GO:0009425">
    <property type="term" value="C:bacterial-type flagellum basal body"/>
    <property type="evidence" value="ECO:0007669"/>
    <property type="project" value="InterPro"/>
</dbReference>
<dbReference type="InterPro" id="IPR051469">
    <property type="entry name" value="FliN/MopA/SpaO"/>
</dbReference>
<keyword evidence="10" id="KW-0969">Cilium</keyword>
<name>A0A3D8I3R5_9HELI</name>
<dbReference type="PRINTS" id="PR00956">
    <property type="entry name" value="FLGMOTORFLIN"/>
</dbReference>
<dbReference type="GO" id="GO:0003774">
    <property type="term" value="F:cytoskeletal motor activity"/>
    <property type="evidence" value="ECO:0007669"/>
    <property type="project" value="InterPro"/>
</dbReference>